<dbReference type="PANTHER" id="PTHR38791:SF1">
    <property type="entry name" value="TRANSCRIPTION FACTOR, PUTATIVE-RELATED"/>
    <property type="match status" value="1"/>
</dbReference>
<keyword evidence="2" id="KW-1185">Reference proteome</keyword>
<reference evidence="1 2" key="1">
    <citation type="submission" date="2020-01" db="EMBL/GenBank/DDBJ databases">
        <title>Identification and distribution of gene clusters putatively required for synthesis of sphingolipid metabolism inhibitors in phylogenetically diverse species of the filamentous fungus Fusarium.</title>
        <authorList>
            <person name="Kim H.-S."/>
            <person name="Busman M."/>
            <person name="Brown D.W."/>
            <person name="Divon H."/>
            <person name="Uhlig S."/>
            <person name="Proctor R.H."/>
        </authorList>
    </citation>
    <scope>NUCLEOTIDE SEQUENCE [LARGE SCALE GENOMIC DNA]</scope>
    <source>
        <strain evidence="1 2">NRRL 13308</strain>
    </source>
</reference>
<dbReference type="InterPro" id="IPR053175">
    <property type="entry name" value="DHMBA_Reg_Transcription_Factor"/>
</dbReference>
<name>A0A8H4NCR3_9HYPO</name>
<comment type="caution">
    <text evidence="1">The sequence shown here is derived from an EMBL/GenBank/DDBJ whole genome shotgun (WGS) entry which is preliminary data.</text>
</comment>
<gene>
    <name evidence="1" type="ORF">FACUT_13239</name>
</gene>
<evidence type="ECO:0000313" key="1">
    <source>
        <dbReference type="EMBL" id="KAF4415634.1"/>
    </source>
</evidence>
<evidence type="ECO:0008006" key="3">
    <source>
        <dbReference type="Google" id="ProtNLM"/>
    </source>
</evidence>
<dbReference type="OrthoDB" id="5429770at2759"/>
<sequence>MRSSQQSTVNQLLNDETLQSVLLLDLYEKMAYHHYQTSDIPGSWLSHAQGALSILQSRPRSDFSNLATQQLATRTVIALTISCGVTGVPIPEGLRELYHDLDGLVQSAKWTFISLLMGLVNFRAEMRSGTLEISEILSRARELDNQFARAETKIPRDWWPRRVNARVLESFDCYYEIYPCHYTTQVFNAYRIMRLELSGVIRKFSPGTSVNETIAEITQAICAAVPQFMLPGVIPGNKLPLSPLQILECSGVLTPLYVAAQITTHTAMREWIKRSLLYMADQGVKLAHSVAHILSVQPEEDYWVIFKMVGSCATTA</sequence>
<organism evidence="1 2">
    <name type="scientific">Fusarium acutatum</name>
    <dbReference type="NCBI Taxonomy" id="78861"/>
    <lineage>
        <taxon>Eukaryota</taxon>
        <taxon>Fungi</taxon>
        <taxon>Dikarya</taxon>
        <taxon>Ascomycota</taxon>
        <taxon>Pezizomycotina</taxon>
        <taxon>Sordariomycetes</taxon>
        <taxon>Hypocreomycetidae</taxon>
        <taxon>Hypocreales</taxon>
        <taxon>Nectriaceae</taxon>
        <taxon>Fusarium</taxon>
        <taxon>Fusarium fujikuroi species complex</taxon>
    </lineage>
</organism>
<dbReference type="Proteomes" id="UP000536711">
    <property type="component" value="Unassembled WGS sequence"/>
</dbReference>
<dbReference type="EMBL" id="JAADJF010000527">
    <property type="protein sequence ID" value="KAF4415634.1"/>
    <property type="molecule type" value="Genomic_DNA"/>
</dbReference>
<dbReference type="AlphaFoldDB" id="A0A8H4NCR3"/>
<protein>
    <recommendedName>
        <fullName evidence="3">C6 finger domain protein</fullName>
    </recommendedName>
</protein>
<dbReference type="PANTHER" id="PTHR38791">
    <property type="entry name" value="ZN(II)2CYS6 TRANSCRIPTION FACTOR (EUROFUNG)-RELATED-RELATED"/>
    <property type="match status" value="1"/>
</dbReference>
<proteinExistence type="predicted"/>
<accession>A0A8H4NCR3</accession>
<evidence type="ECO:0000313" key="2">
    <source>
        <dbReference type="Proteomes" id="UP000536711"/>
    </source>
</evidence>